<evidence type="ECO:0000313" key="4">
    <source>
        <dbReference type="Proteomes" id="UP000193067"/>
    </source>
</evidence>
<gene>
    <name evidence="3" type="ORF">PYCCODRAFT_1420128</name>
</gene>
<dbReference type="OrthoDB" id="3245657at2759"/>
<proteinExistence type="predicted"/>
<dbReference type="AlphaFoldDB" id="A0A1Y2I7A9"/>
<accession>A0A1Y2I7A9</accession>
<dbReference type="EMBL" id="KZ084159">
    <property type="protein sequence ID" value="OSC97018.1"/>
    <property type="molecule type" value="Genomic_DNA"/>
</dbReference>
<feature type="chain" id="PRO_5012237577" evidence="2">
    <location>
        <begin position="27"/>
        <end position="228"/>
    </location>
</feature>
<organism evidence="3 4">
    <name type="scientific">Trametes coccinea (strain BRFM310)</name>
    <name type="common">Pycnoporus coccineus</name>
    <dbReference type="NCBI Taxonomy" id="1353009"/>
    <lineage>
        <taxon>Eukaryota</taxon>
        <taxon>Fungi</taxon>
        <taxon>Dikarya</taxon>
        <taxon>Basidiomycota</taxon>
        <taxon>Agaricomycotina</taxon>
        <taxon>Agaricomycetes</taxon>
        <taxon>Polyporales</taxon>
        <taxon>Polyporaceae</taxon>
        <taxon>Trametes</taxon>
    </lineage>
</organism>
<protein>
    <submittedName>
        <fullName evidence="3">Uncharacterized protein</fullName>
    </submittedName>
</protein>
<dbReference type="STRING" id="1353009.A0A1Y2I7A9"/>
<keyword evidence="1" id="KW-0812">Transmembrane</keyword>
<keyword evidence="2" id="KW-0732">Signal</keyword>
<dbReference type="Proteomes" id="UP000193067">
    <property type="component" value="Unassembled WGS sequence"/>
</dbReference>
<evidence type="ECO:0000256" key="1">
    <source>
        <dbReference type="SAM" id="Phobius"/>
    </source>
</evidence>
<dbReference type="Gene3D" id="2.60.120.260">
    <property type="entry name" value="Galactose-binding domain-like"/>
    <property type="match status" value="1"/>
</dbReference>
<name>A0A1Y2I7A9_TRAC3</name>
<sequence>MQLSWSSRICTVYLAAAFLPMTFAAAAPSSSRNVTVDDTLGSADGSAKVMYSPPDAWKTGQNCTDCEVKTVDKNSALNGTWHEADYNVSKQSSITATLLFEGSAVYAYGMVPHDGSNITSNIYLSFILDDTDVGAFVRTPDGNGTTEYNVLLYSKDGLSSDKHNLTMVVGNPRFGGPQSVALLDYFVFTQSNSSSTSDAMGLSPGLVPTASVLAFSVVIPIIGFLLGA</sequence>
<reference evidence="3 4" key="1">
    <citation type="journal article" date="2015" name="Biotechnol. Biofuels">
        <title>Enhanced degradation of softwood versus hardwood by the white-rot fungus Pycnoporus coccineus.</title>
        <authorList>
            <person name="Couturier M."/>
            <person name="Navarro D."/>
            <person name="Chevret D."/>
            <person name="Henrissat B."/>
            <person name="Piumi F."/>
            <person name="Ruiz-Duenas F.J."/>
            <person name="Martinez A.T."/>
            <person name="Grigoriev I.V."/>
            <person name="Riley R."/>
            <person name="Lipzen A."/>
            <person name="Berrin J.G."/>
            <person name="Master E.R."/>
            <person name="Rosso M.N."/>
        </authorList>
    </citation>
    <scope>NUCLEOTIDE SEQUENCE [LARGE SCALE GENOMIC DNA]</scope>
    <source>
        <strain evidence="3 4">BRFM310</strain>
    </source>
</reference>
<keyword evidence="4" id="KW-1185">Reference proteome</keyword>
<feature type="transmembrane region" description="Helical" evidence="1">
    <location>
        <begin position="205"/>
        <end position="226"/>
    </location>
</feature>
<keyword evidence="1" id="KW-1133">Transmembrane helix</keyword>
<evidence type="ECO:0000313" key="3">
    <source>
        <dbReference type="EMBL" id="OSC97018.1"/>
    </source>
</evidence>
<feature type="signal peptide" evidence="2">
    <location>
        <begin position="1"/>
        <end position="26"/>
    </location>
</feature>
<evidence type="ECO:0000256" key="2">
    <source>
        <dbReference type="SAM" id="SignalP"/>
    </source>
</evidence>
<keyword evidence="1" id="KW-0472">Membrane</keyword>